<name>A9E2N2_9FLAO</name>
<keyword evidence="5" id="KW-1185">Reference proteome</keyword>
<evidence type="ECO:0000313" key="5">
    <source>
        <dbReference type="Proteomes" id="UP000002945"/>
    </source>
</evidence>
<sequence length="434" mass="49277">MNLHNFIANRKPDAVYLQTEKAAYTYAELFSFVNDFEKEFLSDANEIFALKVKDQALLVFCSWACMIHRKSFVLLPFDIDRNLEERLLTEASCNVLISSKENLSTSFGIGNLTSKRIKSAIVKKEESQISKIGFLSSGTTGKPKLIWNTSQQFGTSLTTTYEHDFMPYTKAQKVLITPFLTHSYGFSALLEYTQGKSTILIPSEASFAGIFRLMGKKEIQAQVTAIEAVPYFYKQLIVFQKKIHFSNLKHIGFGGDFVHDSLLQSLCNAYEDISFSVRYGVSEIPSVIGLNMFTRLEDNTNSYEIHPRYTVTTADEIVVSNNYNATQIATGDIGFMEDERLFVIDRKASFLKVKGYKVSPNFIEKVFIDSGMIQEVHVLTKNDTLIAKLIPLENYDKVGLKNYLRSQLPNYAIPDKIMIVETIERTQTGKIIRQ</sequence>
<reference evidence="4 5" key="1">
    <citation type="journal article" date="2011" name="J. Bacteriol.">
        <title>Genome sequence of the algicidal bacterium Kordia algicida OT-1.</title>
        <authorList>
            <person name="Lee H.S."/>
            <person name="Kang S.G."/>
            <person name="Kwon K.K."/>
            <person name="Lee J.H."/>
            <person name="Kim S.J."/>
        </authorList>
    </citation>
    <scope>NUCLEOTIDE SEQUENCE [LARGE SCALE GENOMIC DNA]</scope>
    <source>
        <strain evidence="4 5">OT-1</strain>
    </source>
</reference>
<dbReference type="InterPro" id="IPR045851">
    <property type="entry name" value="AMP-bd_C_sf"/>
</dbReference>
<protein>
    <recommendedName>
        <fullName evidence="3">AMP-dependent synthetase/ligase domain-containing protein</fullName>
    </recommendedName>
</protein>
<dbReference type="GO" id="GO:0006631">
    <property type="term" value="P:fatty acid metabolic process"/>
    <property type="evidence" value="ECO:0007669"/>
    <property type="project" value="TreeGrafter"/>
</dbReference>
<dbReference type="AlphaFoldDB" id="A9E2N2"/>
<dbReference type="PANTHER" id="PTHR43201">
    <property type="entry name" value="ACYL-COA SYNTHETASE"/>
    <property type="match status" value="1"/>
</dbReference>
<evidence type="ECO:0000259" key="3">
    <source>
        <dbReference type="Pfam" id="PF00501"/>
    </source>
</evidence>
<accession>A9E2N2</accession>
<dbReference type="RefSeq" id="WP_007094719.1">
    <property type="nucleotide sequence ID" value="NZ_CP142125.1"/>
</dbReference>
<feature type="domain" description="AMP-dependent synthetase/ligase" evidence="3">
    <location>
        <begin position="136"/>
        <end position="291"/>
    </location>
</feature>
<evidence type="ECO:0000313" key="4">
    <source>
        <dbReference type="EMBL" id="EDP95410.1"/>
    </source>
</evidence>
<comment type="caution">
    <text evidence="4">The sequence shown here is derived from an EMBL/GenBank/DDBJ whole genome shotgun (WGS) entry which is preliminary data.</text>
</comment>
<evidence type="ECO:0000256" key="1">
    <source>
        <dbReference type="ARBA" id="ARBA00006432"/>
    </source>
</evidence>
<keyword evidence="2" id="KW-0436">Ligase</keyword>
<dbReference type="Gene3D" id="3.30.300.30">
    <property type="match status" value="1"/>
</dbReference>
<dbReference type="InterPro" id="IPR000873">
    <property type="entry name" value="AMP-dep_synth/lig_dom"/>
</dbReference>
<dbReference type="EMBL" id="ABIB01000008">
    <property type="protein sequence ID" value="EDP95410.1"/>
    <property type="molecule type" value="Genomic_DNA"/>
</dbReference>
<comment type="similarity">
    <text evidence="1">Belongs to the ATP-dependent AMP-binding enzyme family.</text>
</comment>
<dbReference type="HOGENOM" id="CLU_000022_2_12_10"/>
<dbReference type="InterPro" id="IPR042099">
    <property type="entry name" value="ANL_N_sf"/>
</dbReference>
<dbReference type="eggNOG" id="COG1020">
    <property type="taxonomic scope" value="Bacteria"/>
</dbReference>
<dbReference type="PANTHER" id="PTHR43201:SF5">
    <property type="entry name" value="MEDIUM-CHAIN ACYL-COA LIGASE ACSF2, MITOCHONDRIAL"/>
    <property type="match status" value="1"/>
</dbReference>
<dbReference type="STRING" id="391587.KAOT1_10821"/>
<dbReference type="SUPFAM" id="SSF56801">
    <property type="entry name" value="Acetyl-CoA synthetase-like"/>
    <property type="match status" value="1"/>
</dbReference>
<dbReference type="Pfam" id="PF00501">
    <property type="entry name" value="AMP-binding"/>
    <property type="match status" value="1"/>
</dbReference>
<gene>
    <name evidence="4" type="ORF">KAOT1_10821</name>
</gene>
<evidence type="ECO:0000256" key="2">
    <source>
        <dbReference type="ARBA" id="ARBA00022598"/>
    </source>
</evidence>
<organism evidence="4 5">
    <name type="scientific">Kordia algicida OT-1</name>
    <dbReference type="NCBI Taxonomy" id="391587"/>
    <lineage>
        <taxon>Bacteria</taxon>
        <taxon>Pseudomonadati</taxon>
        <taxon>Bacteroidota</taxon>
        <taxon>Flavobacteriia</taxon>
        <taxon>Flavobacteriales</taxon>
        <taxon>Flavobacteriaceae</taxon>
        <taxon>Kordia</taxon>
    </lineage>
</organism>
<dbReference type="GO" id="GO:0031956">
    <property type="term" value="F:medium-chain fatty acid-CoA ligase activity"/>
    <property type="evidence" value="ECO:0007669"/>
    <property type="project" value="TreeGrafter"/>
</dbReference>
<dbReference type="OrthoDB" id="9765680at2"/>
<dbReference type="Proteomes" id="UP000002945">
    <property type="component" value="Unassembled WGS sequence"/>
</dbReference>
<dbReference type="Gene3D" id="3.40.50.12780">
    <property type="entry name" value="N-terminal domain of ligase-like"/>
    <property type="match status" value="1"/>
</dbReference>
<proteinExistence type="inferred from homology"/>